<feature type="transmembrane region" description="Helical" evidence="1">
    <location>
        <begin position="66"/>
        <end position="91"/>
    </location>
</feature>
<dbReference type="STRING" id="1505727.GA0061077_0125"/>
<evidence type="ECO:0000313" key="2">
    <source>
        <dbReference type="EMBL" id="SCC78151.1"/>
    </source>
</evidence>
<evidence type="ECO:0000256" key="1">
    <source>
        <dbReference type="SAM" id="Phobius"/>
    </source>
</evidence>
<keyword evidence="1" id="KW-0472">Membrane</keyword>
<keyword evidence="1" id="KW-0812">Transmembrane</keyword>
<dbReference type="AlphaFoldDB" id="A0A1C4GZT7"/>
<keyword evidence="1" id="KW-1133">Transmembrane helix</keyword>
<dbReference type="EMBL" id="FMBL01000001">
    <property type="protein sequence ID" value="SCC78151.1"/>
    <property type="molecule type" value="Genomic_DNA"/>
</dbReference>
<dbReference type="Proteomes" id="UP000242610">
    <property type="component" value="Unassembled WGS sequence"/>
</dbReference>
<evidence type="ECO:0000313" key="3">
    <source>
        <dbReference type="Proteomes" id="UP000242610"/>
    </source>
</evidence>
<protein>
    <submittedName>
        <fullName evidence="2">YggT family protein</fullName>
    </submittedName>
</protein>
<gene>
    <name evidence="2" type="ORF">GA0061077_0125</name>
</gene>
<dbReference type="GO" id="GO:0016020">
    <property type="term" value="C:membrane"/>
    <property type="evidence" value="ECO:0007669"/>
    <property type="project" value="InterPro"/>
</dbReference>
<accession>A0A1C4GZT7</accession>
<keyword evidence="3" id="KW-1185">Reference proteome</keyword>
<dbReference type="OrthoDB" id="3216131at2"/>
<dbReference type="InterPro" id="IPR003425">
    <property type="entry name" value="CCB3/YggT"/>
</dbReference>
<sequence>MLILVLSLLKWLIGVYETVLLIRVLLDWFFVLVPQWRPGRVMRSVVNVFYVLTEPPLRWLRRFIPVIRVGTGGLDVTPMVLWFGLAVVAAII</sequence>
<dbReference type="RefSeq" id="WP_091847014.1">
    <property type="nucleotide sequence ID" value="NZ_FMBL01000001.1"/>
</dbReference>
<name>A0A1C4GZT7_9BIFI</name>
<proteinExistence type="predicted"/>
<feature type="transmembrane region" description="Helical" evidence="1">
    <location>
        <begin position="12"/>
        <end position="33"/>
    </location>
</feature>
<dbReference type="Pfam" id="PF02325">
    <property type="entry name" value="CCB3_YggT"/>
    <property type="match status" value="1"/>
</dbReference>
<organism evidence="2 3">
    <name type="scientific">Bifidobacterium commune</name>
    <dbReference type="NCBI Taxonomy" id="1505727"/>
    <lineage>
        <taxon>Bacteria</taxon>
        <taxon>Bacillati</taxon>
        <taxon>Actinomycetota</taxon>
        <taxon>Actinomycetes</taxon>
        <taxon>Bifidobacteriales</taxon>
        <taxon>Bifidobacteriaceae</taxon>
        <taxon>Bifidobacterium</taxon>
    </lineage>
</organism>
<reference evidence="3" key="1">
    <citation type="submission" date="2016-08" db="EMBL/GenBank/DDBJ databases">
        <authorList>
            <person name="Varghese N."/>
            <person name="Submissions Spin"/>
        </authorList>
    </citation>
    <scope>NUCLEOTIDE SEQUENCE [LARGE SCALE GENOMIC DNA]</scope>
    <source>
        <strain evidence="3">R-52791</strain>
    </source>
</reference>